<feature type="chain" id="PRO_5019307098" description="Lipoprotein" evidence="1">
    <location>
        <begin position="19"/>
        <end position="290"/>
    </location>
</feature>
<evidence type="ECO:0000256" key="1">
    <source>
        <dbReference type="SAM" id="SignalP"/>
    </source>
</evidence>
<name>A0A419W998_9BACT</name>
<evidence type="ECO:0008006" key="4">
    <source>
        <dbReference type="Google" id="ProtNLM"/>
    </source>
</evidence>
<dbReference type="EMBL" id="RAPN01000001">
    <property type="protein sequence ID" value="RKD92047.1"/>
    <property type="molecule type" value="Genomic_DNA"/>
</dbReference>
<keyword evidence="3" id="KW-1185">Reference proteome</keyword>
<comment type="caution">
    <text evidence="2">The sequence shown here is derived from an EMBL/GenBank/DDBJ whole genome shotgun (WGS) entry which is preliminary data.</text>
</comment>
<gene>
    <name evidence="2" type="ORF">BC643_2417</name>
</gene>
<accession>A0A419W998</accession>
<keyword evidence="1" id="KW-0732">Signal</keyword>
<dbReference type="RefSeq" id="WP_147377209.1">
    <property type="nucleotide sequence ID" value="NZ_RAPN01000001.1"/>
</dbReference>
<dbReference type="PROSITE" id="PS51257">
    <property type="entry name" value="PROKAR_LIPOPROTEIN"/>
    <property type="match status" value="1"/>
</dbReference>
<feature type="signal peptide" evidence="1">
    <location>
        <begin position="1"/>
        <end position="18"/>
    </location>
</feature>
<evidence type="ECO:0000313" key="2">
    <source>
        <dbReference type="EMBL" id="RKD92047.1"/>
    </source>
</evidence>
<protein>
    <recommendedName>
        <fullName evidence="4">Lipoprotein</fullName>
    </recommendedName>
</protein>
<dbReference type="Proteomes" id="UP000283387">
    <property type="component" value="Unassembled WGS sequence"/>
</dbReference>
<sequence length="290" mass="30715">MNFSLKLFSAALIVLSMAACSKSDDDSASNISTENVALAEECLTTEAIDNEITASINTALLVSESSYSTSSTTIEETAMTTKSASTLPDCMTISIKPLIGGFPKTITLDFGDGCVGDDGFTRSGSIAVTITDTLRAPGVSYSVVFDDFAIEGYSVAGTLYVENTGTETVPSFYEDMELVFTGTSGLTITKSKTIEREWSEGASTDDLTDDVFTITGSADSQSSSGYFYSYDITTPLVMSYDCDPISEGVMVLTISGQTDPITVDFGDGTCDWKATLSQAGRRSIEVDLSN</sequence>
<reference evidence="2 3" key="1">
    <citation type="submission" date="2018-09" db="EMBL/GenBank/DDBJ databases">
        <title>Genomic Encyclopedia of Archaeal and Bacterial Type Strains, Phase II (KMG-II): from individual species to whole genera.</title>
        <authorList>
            <person name="Goeker M."/>
        </authorList>
    </citation>
    <scope>NUCLEOTIDE SEQUENCE [LARGE SCALE GENOMIC DNA]</scope>
    <source>
        <strain evidence="2 3">DSM 27148</strain>
    </source>
</reference>
<dbReference type="AlphaFoldDB" id="A0A419W998"/>
<organism evidence="2 3">
    <name type="scientific">Mangrovibacterium diazotrophicum</name>
    <dbReference type="NCBI Taxonomy" id="1261403"/>
    <lineage>
        <taxon>Bacteria</taxon>
        <taxon>Pseudomonadati</taxon>
        <taxon>Bacteroidota</taxon>
        <taxon>Bacteroidia</taxon>
        <taxon>Marinilabiliales</taxon>
        <taxon>Prolixibacteraceae</taxon>
        <taxon>Mangrovibacterium</taxon>
    </lineage>
</organism>
<dbReference type="OrthoDB" id="1114031at2"/>
<proteinExistence type="predicted"/>
<evidence type="ECO:0000313" key="3">
    <source>
        <dbReference type="Proteomes" id="UP000283387"/>
    </source>
</evidence>